<accession>A0A5N3W490</accession>
<dbReference type="Proteomes" id="UP000326458">
    <property type="component" value="Unassembled WGS sequence"/>
</dbReference>
<comment type="caution">
    <text evidence="1">The sequence shown here is derived from an EMBL/GenBank/DDBJ whole genome shotgun (WGS) entry which is preliminary data.</text>
</comment>
<protein>
    <submittedName>
        <fullName evidence="1">Uncharacterized protein</fullName>
    </submittedName>
</protein>
<keyword evidence="2" id="KW-1185">Reference proteome</keyword>
<name>A0A5N3W490_MUNMU</name>
<sequence length="107" mass="11075">MTRSASWLRPPPPASVRLYRAGAPRSRWGGSGPRPARVEVAAAAAAARPLARPSVLPPGRHHAGAHLPPAGLVPLALLEGGDGADARGAAVLGQDHLRQCHRAQELL</sequence>
<proteinExistence type="predicted"/>
<evidence type="ECO:0000313" key="2">
    <source>
        <dbReference type="Proteomes" id="UP000326458"/>
    </source>
</evidence>
<organism evidence="1 2">
    <name type="scientific">Muntiacus muntjak</name>
    <name type="common">Barking deer</name>
    <name type="synonym">Indian muntjac</name>
    <dbReference type="NCBI Taxonomy" id="9888"/>
    <lineage>
        <taxon>Eukaryota</taxon>
        <taxon>Metazoa</taxon>
        <taxon>Chordata</taxon>
        <taxon>Craniata</taxon>
        <taxon>Vertebrata</taxon>
        <taxon>Euteleostomi</taxon>
        <taxon>Mammalia</taxon>
        <taxon>Eutheria</taxon>
        <taxon>Laurasiatheria</taxon>
        <taxon>Artiodactyla</taxon>
        <taxon>Ruminantia</taxon>
        <taxon>Pecora</taxon>
        <taxon>Cervidae</taxon>
        <taxon>Muntiacinae</taxon>
        <taxon>Muntiacus</taxon>
    </lineage>
</organism>
<dbReference type="AlphaFoldDB" id="A0A5N3W490"/>
<evidence type="ECO:0000313" key="1">
    <source>
        <dbReference type="EMBL" id="KAB0356441.1"/>
    </source>
</evidence>
<gene>
    <name evidence="1" type="ORF">FD754_000597</name>
</gene>
<reference evidence="1 2" key="1">
    <citation type="submission" date="2019-06" db="EMBL/GenBank/DDBJ databases">
        <title>Discovery of a novel chromosome fission-fusion reversal in muntjac.</title>
        <authorList>
            <person name="Mudd A.B."/>
            <person name="Bredeson J.V."/>
            <person name="Baum R."/>
            <person name="Hockemeyer D."/>
            <person name="Rokhsar D.S."/>
        </authorList>
    </citation>
    <scope>NUCLEOTIDE SEQUENCE [LARGE SCALE GENOMIC DNA]</scope>
    <source>
        <strain evidence="1">UTSW_UCB_Mm</strain>
        <tissue evidence="1">Fibroblast cell line</tissue>
    </source>
</reference>
<dbReference type="EMBL" id="VCEA01000001">
    <property type="protein sequence ID" value="KAB0356441.1"/>
    <property type="molecule type" value="Genomic_DNA"/>
</dbReference>